<dbReference type="PANTHER" id="PTHR23292">
    <property type="entry name" value="LIPOPOLYSACCHARIDE-INDUCED TUMOR NECROSIS FACTOR-ALPHA FACTOR"/>
    <property type="match status" value="1"/>
</dbReference>
<evidence type="ECO:0000256" key="9">
    <source>
        <dbReference type="SAM" id="Phobius"/>
    </source>
</evidence>
<name>A0ABD0X416_UMBPY</name>
<keyword evidence="5" id="KW-0479">Metal-binding</keyword>
<evidence type="ECO:0000313" key="12">
    <source>
        <dbReference type="Proteomes" id="UP001557470"/>
    </source>
</evidence>
<evidence type="ECO:0000256" key="2">
    <source>
        <dbReference type="ARBA" id="ARBA00004414"/>
    </source>
</evidence>
<feature type="region of interest" description="Disordered" evidence="8">
    <location>
        <begin position="1"/>
        <end position="26"/>
    </location>
</feature>
<dbReference type="GO" id="GO:0046872">
    <property type="term" value="F:metal ion binding"/>
    <property type="evidence" value="ECO:0007669"/>
    <property type="project" value="UniProtKB-KW"/>
</dbReference>
<gene>
    <name evidence="11" type="ORF">UPYG_G00094860</name>
</gene>
<dbReference type="Pfam" id="PF10601">
    <property type="entry name" value="zf-LITAF-like"/>
    <property type="match status" value="1"/>
</dbReference>
<evidence type="ECO:0000259" key="10">
    <source>
        <dbReference type="PROSITE" id="PS51837"/>
    </source>
</evidence>
<comment type="subcellular location">
    <subcellularLocation>
        <location evidence="1">Endosome membrane</location>
        <topology evidence="1">Peripheral membrane protein</topology>
        <orientation evidence="1">Cytoplasmic side</orientation>
    </subcellularLocation>
    <subcellularLocation>
        <location evidence="2">Late endosome membrane</location>
    </subcellularLocation>
    <subcellularLocation>
        <location evidence="3">Lysosome membrane</location>
        <topology evidence="3">Peripheral membrane protein</topology>
        <orientation evidence="3">Cytoplasmic side</orientation>
    </subcellularLocation>
</comment>
<dbReference type="PANTHER" id="PTHR23292:SF28">
    <property type="entry name" value="LIPOPOLYSACCHARIDE-INDUCED TUMOR NECROSIS FACTOR-ALPHA FACTOR-LIKE"/>
    <property type="match status" value="1"/>
</dbReference>
<keyword evidence="7 9" id="KW-0472">Membrane</keyword>
<keyword evidence="9" id="KW-0812">Transmembrane</keyword>
<sequence>MRASPGLYGIPQRRSMSTTKGNNPPPYNIPVEGQGDADVKVYHPHTPFNPQASTIPKNAGQPVFTKGGGGRGGGIGGGMVAGGAGEEPKQKFVSYETDLGRSAAMTSCTSCQQQVMTNVTYRVGCFAWLMCLLFICCGLIVGCCLIPFFIKHFKDAYHSCPRCNRILHVDKKRCC</sequence>
<proteinExistence type="inferred from homology"/>
<keyword evidence="6" id="KW-0862">Zinc</keyword>
<comment type="caution">
    <text evidence="11">The sequence shown here is derived from an EMBL/GenBank/DDBJ whole genome shotgun (WGS) entry which is preliminary data.</text>
</comment>
<feature type="transmembrane region" description="Helical" evidence="9">
    <location>
        <begin position="126"/>
        <end position="150"/>
    </location>
</feature>
<evidence type="ECO:0000256" key="4">
    <source>
        <dbReference type="ARBA" id="ARBA00005975"/>
    </source>
</evidence>
<protein>
    <recommendedName>
        <fullName evidence="10">LITAF domain-containing protein</fullName>
    </recommendedName>
</protein>
<keyword evidence="9" id="KW-1133">Transmembrane helix</keyword>
<feature type="domain" description="LITAF" evidence="10">
    <location>
        <begin position="88"/>
        <end position="172"/>
    </location>
</feature>
<dbReference type="Proteomes" id="UP001557470">
    <property type="component" value="Unassembled WGS sequence"/>
</dbReference>
<dbReference type="AlphaFoldDB" id="A0ABD0X416"/>
<evidence type="ECO:0000256" key="5">
    <source>
        <dbReference type="ARBA" id="ARBA00022723"/>
    </source>
</evidence>
<dbReference type="InterPro" id="IPR037519">
    <property type="entry name" value="LITAF_fam"/>
</dbReference>
<dbReference type="InterPro" id="IPR006629">
    <property type="entry name" value="LITAF"/>
</dbReference>
<dbReference type="GO" id="GO:0005765">
    <property type="term" value="C:lysosomal membrane"/>
    <property type="evidence" value="ECO:0007669"/>
    <property type="project" value="UniProtKB-SubCell"/>
</dbReference>
<evidence type="ECO:0000256" key="1">
    <source>
        <dbReference type="ARBA" id="ARBA00004125"/>
    </source>
</evidence>
<dbReference type="GO" id="GO:0031902">
    <property type="term" value="C:late endosome membrane"/>
    <property type="evidence" value="ECO:0007669"/>
    <property type="project" value="UniProtKB-SubCell"/>
</dbReference>
<evidence type="ECO:0000256" key="6">
    <source>
        <dbReference type="ARBA" id="ARBA00022833"/>
    </source>
</evidence>
<evidence type="ECO:0000256" key="7">
    <source>
        <dbReference type="ARBA" id="ARBA00023136"/>
    </source>
</evidence>
<dbReference type="EMBL" id="JAGEUA010000003">
    <property type="protein sequence ID" value="KAL0992552.1"/>
    <property type="molecule type" value="Genomic_DNA"/>
</dbReference>
<evidence type="ECO:0000256" key="8">
    <source>
        <dbReference type="SAM" id="MobiDB-lite"/>
    </source>
</evidence>
<keyword evidence="12" id="KW-1185">Reference proteome</keyword>
<evidence type="ECO:0000256" key="3">
    <source>
        <dbReference type="ARBA" id="ARBA00004630"/>
    </source>
</evidence>
<organism evidence="11 12">
    <name type="scientific">Umbra pygmaea</name>
    <name type="common">Eastern mudminnow</name>
    <dbReference type="NCBI Taxonomy" id="75934"/>
    <lineage>
        <taxon>Eukaryota</taxon>
        <taxon>Metazoa</taxon>
        <taxon>Chordata</taxon>
        <taxon>Craniata</taxon>
        <taxon>Vertebrata</taxon>
        <taxon>Euteleostomi</taxon>
        <taxon>Actinopterygii</taxon>
        <taxon>Neopterygii</taxon>
        <taxon>Teleostei</taxon>
        <taxon>Protacanthopterygii</taxon>
        <taxon>Esociformes</taxon>
        <taxon>Umbridae</taxon>
        <taxon>Umbra</taxon>
    </lineage>
</organism>
<dbReference type="PROSITE" id="PS51837">
    <property type="entry name" value="LITAF"/>
    <property type="match status" value="1"/>
</dbReference>
<reference evidence="11 12" key="1">
    <citation type="submission" date="2024-06" db="EMBL/GenBank/DDBJ databases">
        <authorList>
            <person name="Pan Q."/>
            <person name="Wen M."/>
            <person name="Jouanno E."/>
            <person name="Zahm M."/>
            <person name="Klopp C."/>
            <person name="Cabau C."/>
            <person name="Louis A."/>
            <person name="Berthelot C."/>
            <person name="Parey E."/>
            <person name="Roest Crollius H."/>
            <person name="Montfort J."/>
            <person name="Robinson-Rechavi M."/>
            <person name="Bouchez O."/>
            <person name="Lampietro C."/>
            <person name="Lopez Roques C."/>
            <person name="Donnadieu C."/>
            <person name="Postlethwait J."/>
            <person name="Bobe J."/>
            <person name="Verreycken H."/>
            <person name="Guiguen Y."/>
        </authorList>
    </citation>
    <scope>NUCLEOTIDE SEQUENCE [LARGE SCALE GENOMIC DNA]</scope>
    <source>
        <strain evidence="11">Up_M1</strain>
        <tissue evidence="11">Testis</tissue>
    </source>
</reference>
<evidence type="ECO:0000313" key="11">
    <source>
        <dbReference type="EMBL" id="KAL0992552.1"/>
    </source>
</evidence>
<dbReference type="SMART" id="SM00714">
    <property type="entry name" value="LITAF"/>
    <property type="match status" value="1"/>
</dbReference>
<accession>A0ABD0X416</accession>
<comment type="similarity">
    <text evidence="4">Belongs to the CDIP1/LITAF family.</text>
</comment>